<keyword evidence="4" id="KW-1185">Reference proteome</keyword>
<feature type="domain" description="Lon proteolytic" evidence="2">
    <location>
        <begin position="231"/>
        <end position="299"/>
    </location>
</feature>
<accession>U4KRL1</accession>
<organism evidence="3 4">
    <name type="scientific">Acholeplasma brassicae</name>
    <dbReference type="NCBI Taxonomy" id="61635"/>
    <lineage>
        <taxon>Bacteria</taxon>
        <taxon>Bacillati</taxon>
        <taxon>Mycoplasmatota</taxon>
        <taxon>Mollicutes</taxon>
        <taxon>Acholeplasmatales</taxon>
        <taxon>Acholeplasmataceae</taxon>
        <taxon>Acholeplasma</taxon>
    </lineage>
</organism>
<evidence type="ECO:0000259" key="2">
    <source>
        <dbReference type="Pfam" id="PF05362"/>
    </source>
</evidence>
<dbReference type="Gene3D" id="3.30.230.10">
    <property type="match status" value="1"/>
</dbReference>
<dbReference type="Pfam" id="PF05362">
    <property type="entry name" value="Lon_C"/>
    <property type="match status" value="1"/>
</dbReference>
<dbReference type="Proteomes" id="UP000032737">
    <property type="component" value="Chromosome"/>
</dbReference>
<reference evidence="3 4" key="1">
    <citation type="journal article" date="2013" name="J. Mol. Microbiol. Biotechnol.">
        <title>Analysis of the Complete Genomes of Acholeplasma brassicae , A. palmae and A. laidlawii and Their Comparison to the Obligate Parasites from ' Candidatus Phytoplasma'.</title>
        <authorList>
            <person name="Kube M."/>
            <person name="Siewert C."/>
            <person name="Migdoll A.M."/>
            <person name="Duduk B."/>
            <person name="Holz S."/>
            <person name="Rabus R."/>
            <person name="Seemuller E."/>
            <person name="Mitrovic J."/>
            <person name="Muller I."/>
            <person name="Buttner C."/>
            <person name="Reinhardt R."/>
        </authorList>
    </citation>
    <scope>NUCLEOTIDE SEQUENCE [LARGE SCALE GENOMIC DNA]</scope>
    <source>
        <strain evidence="4">0502</strain>
    </source>
</reference>
<dbReference type="STRING" id="61635.BN85308170"/>
<dbReference type="InterPro" id="IPR020568">
    <property type="entry name" value="Ribosomal_Su5_D2-typ_SF"/>
</dbReference>
<dbReference type="InterPro" id="IPR014721">
    <property type="entry name" value="Ribsml_uS5_D2-typ_fold_subgr"/>
</dbReference>
<dbReference type="AlphaFoldDB" id="U4KRL1"/>
<protein>
    <submittedName>
        <fullName evidence="3">Predicted secreted protein containing a PDZ domain</fullName>
    </submittedName>
</protein>
<dbReference type="InterPro" id="IPR036034">
    <property type="entry name" value="PDZ_sf"/>
</dbReference>
<keyword evidence="1" id="KW-1133">Transmembrane helix</keyword>
<dbReference type="GO" id="GO:0006508">
    <property type="term" value="P:proteolysis"/>
    <property type="evidence" value="ECO:0007669"/>
    <property type="project" value="InterPro"/>
</dbReference>
<proteinExistence type="predicted"/>
<feature type="transmembrane region" description="Helical" evidence="1">
    <location>
        <begin position="12"/>
        <end position="32"/>
    </location>
</feature>
<sequence>MYKYIVEHKKTLRWALIGYAFLIALLITPLNYQLTAPGHIKSVENQISIENTDEMPQIHTVYVITLPKVTLFQAWISRYFDYFTLLPMTSSTIQPKDQFDIGQLQEELSYQYAIINAYKEAAKIDQGITVDEKLKGYVVSYKSSDSALRIGDLIQTIDGVSFESLPYEEWIKLVDGKLEVEVEVTRDGITKSMRIKRNLTTNRFGFSLEPYYEINTTPSYIKNYQNDFVGGPSGGLMQSIYIYCQLLNLDLDSLLIAGTGTISLNGMIGEIGGIKQKMWTVHQSKVVDVFYVGKENYTEALNTYNQLNNPSFELVEVGEFSEAIFDLQKRLS</sequence>
<name>U4KRL1_9MOLU</name>
<dbReference type="RefSeq" id="WP_030004700.1">
    <property type="nucleotide sequence ID" value="NC_022549.1"/>
</dbReference>
<dbReference type="OrthoDB" id="2356897at2"/>
<evidence type="ECO:0000313" key="3">
    <source>
        <dbReference type="EMBL" id="CCV65838.1"/>
    </source>
</evidence>
<dbReference type="SUPFAM" id="SSF50156">
    <property type="entry name" value="PDZ domain-like"/>
    <property type="match status" value="1"/>
</dbReference>
<dbReference type="KEGG" id="abra:BN85308170"/>
<gene>
    <name evidence="3" type="ORF">BN85308170</name>
</gene>
<dbReference type="GO" id="GO:0004252">
    <property type="term" value="F:serine-type endopeptidase activity"/>
    <property type="evidence" value="ECO:0007669"/>
    <property type="project" value="InterPro"/>
</dbReference>
<dbReference type="EMBL" id="FO681348">
    <property type="protein sequence ID" value="CCV65838.1"/>
    <property type="molecule type" value="Genomic_DNA"/>
</dbReference>
<dbReference type="GO" id="GO:0004176">
    <property type="term" value="F:ATP-dependent peptidase activity"/>
    <property type="evidence" value="ECO:0007669"/>
    <property type="project" value="InterPro"/>
</dbReference>
<dbReference type="SUPFAM" id="SSF54211">
    <property type="entry name" value="Ribosomal protein S5 domain 2-like"/>
    <property type="match status" value="1"/>
</dbReference>
<keyword evidence="1" id="KW-0812">Transmembrane</keyword>
<dbReference type="HOGENOM" id="CLU_042037_2_0_14"/>
<keyword evidence="1" id="KW-0472">Membrane</keyword>
<evidence type="ECO:0000313" key="4">
    <source>
        <dbReference type="Proteomes" id="UP000032737"/>
    </source>
</evidence>
<evidence type="ECO:0000256" key="1">
    <source>
        <dbReference type="SAM" id="Phobius"/>
    </source>
</evidence>
<dbReference type="InterPro" id="IPR008269">
    <property type="entry name" value="Lon_proteolytic"/>
</dbReference>